<accession>A0A1R1YJA4</accession>
<dbReference type="AlphaFoldDB" id="A0A1R1YJA4"/>
<protein>
    <submittedName>
        <fullName evidence="2">Uncharacterized protein</fullName>
    </submittedName>
</protein>
<keyword evidence="3" id="KW-1185">Reference proteome</keyword>
<sequence>MLTVLYSEYVGGENRYSSRESHEQDTIEAQECYPADHSGLEHGSILGPPIRRVVSGPEEHFNPSTNQDTSVSSHPRPEKRENSDNEQQDMFT</sequence>
<name>A0A1R1YJA4_9FUNG</name>
<feature type="region of interest" description="Disordered" evidence="1">
    <location>
        <begin position="35"/>
        <end position="92"/>
    </location>
</feature>
<feature type="compositionally biased region" description="Polar residues" evidence="1">
    <location>
        <begin position="62"/>
        <end position="73"/>
    </location>
</feature>
<gene>
    <name evidence="2" type="ORF">AYI69_g3616</name>
</gene>
<organism evidence="2 3">
    <name type="scientific">Smittium culicis</name>
    <dbReference type="NCBI Taxonomy" id="133412"/>
    <lineage>
        <taxon>Eukaryota</taxon>
        <taxon>Fungi</taxon>
        <taxon>Fungi incertae sedis</taxon>
        <taxon>Zoopagomycota</taxon>
        <taxon>Kickxellomycotina</taxon>
        <taxon>Harpellomycetes</taxon>
        <taxon>Harpellales</taxon>
        <taxon>Legeriomycetaceae</taxon>
        <taxon>Smittium</taxon>
    </lineage>
</organism>
<dbReference type="EMBL" id="LSSM01001249">
    <property type="protein sequence ID" value="OMJ26963.1"/>
    <property type="molecule type" value="Genomic_DNA"/>
</dbReference>
<comment type="caution">
    <text evidence="2">The sequence shown here is derived from an EMBL/GenBank/DDBJ whole genome shotgun (WGS) entry which is preliminary data.</text>
</comment>
<dbReference type="Proteomes" id="UP000187429">
    <property type="component" value="Unassembled WGS sequence"/>
</dbReference>
<evidence type="ECO:0000313" key="3">
    <source>
        <dbReference type="Proteomes" id="UP000187429"/>
    </source>
</evidence>
<evidence type="ECO:0000313" key="2">
    <source>
        <dbReference type="EMBL" id="OMJ26963.1"/>
    </source>
</evidence>
<evidence type="ECO:0000256" key="1">
    <source>
        <dbReference type="SAM" id="MobiDB-lite"/>
    </source>
</evidence>
<reference evidence="3" key="1">
    <citation type="submission" date="2017-01" db="EMBL/GenBank/DDBJ databases">
        <authorList>
            <person name="Wang Y."/>
            <person name="White M."/>
            <person name="Kvist S."/>
            <person name="Moncalvo J.-M."/>
        </authorList>
    </citation>
    <scope>NUCLEOTIDE SEQUENCE [LARGE SCALE GENOMIC DNA]</scope>
    <source>
        <strain evidence="3">ID-206-W2</strain>
    </source>
</reference>
<proteinExistence type="predicted"/>